<geneLocation type="plasmid" evidence="1 2">
    <name>unnamed</name>
</geneLocation>
<dbReference type="Proteomes" id="UP001056610">
    <property type="component" value="Plasmid unnamed"/>
</dbReference>
<name>A0ABY4QRK9_9MYCO</name>
<organism evidence="1 2">
    <name type="scientific">Candidatus Mycobacterium methanotrophicum</name>
    <dbReference type="NCBI Taxonomy" id="2943498"/>
    <lineage>
        <taxon>Bacteria</taxon>
        <taxon>Bacillati</taxon>
        <taxon>Actinomycetota</taxon>
        <taxon>Actinomycetes</taxon>
        <taxon>Mycobacteriales</taxon>
        <taxon>Mycobacteriaceae</taxon>
        <taxon>Mycobacterium</taxon>
    </lineage>
</organism>
<gene>
    <name evidence="1" type="ORF">M5I08_25385</name>
</gene>
<sequence length="60" mass="7009">MAKDNQLSFRVDPDLKREFELALVYRSVRMKQKATAVSVLTEKINEFIAEESKLREEPPL</sequence>
<evidence type="ECO:0000313" key="2">
    <source>
        <dbReference type="Proteomes" id="UP001056610"/>
    </source>
</evidence>
<keyword evidence="2" id="KW-1185">Reference proteome</keyword>
<dbReference type="EMBL" id="CP097321">
    <property type="protein sequence ID" value="UQX13529.1"/>
    <property type="molecule type" value="Genomic_DNA"/>
</dbReference>
<keyword evidence="1" id="KW-0614">Plasmid</keyword>
<protein>
    <submittedName>
        <fullName evidence="1">Uncharacterized protein</fullName>
    </submittedName>
</protein>
<dbReference type="RefSeq" id="WP_219068175.1">
    <property type="nucleotide sequence ID" value="NZ_CAJUXY010000032.1"/>
</dbReference>
<reference evidence="1" key="1">
    <citation type="submission" date="2022-05" db="EMBL/GenBank/DDBJ databases">
        <title>A methanotrophic Mycobacterium dominates a cave microbial ecosystem.</title>
        <authorList>
            <person name="Van Spanning R.J.M."/>
            <person name="Guan Q."/>
            <person name="Melkonian C."/>
            <person name="Gallant J."/>
            <person name="Polerecky L."/>
            <person name="Flot J.-F."/>
            <person name="Brandt B.W."/>
            <person name="Braster M."/>
            <person name="Iturbe Espinoza P."/>
            <person name="Aerts J."/>
            <person name="Meima-Franke M."/>
            <person name="Piersma S.R."/>
            <person name="Bunduc C."/>
            <person name="Ummels R."/>
            <person name="Pain A."/>
            <person name="Fleming E.J."/>
            <person name="van der Wel N."/>
            <person name="Gherman V.D."/>
            <person name="Sarbu S.M."/>
            <person name="Bodelier P.L.E."/>
            <person name="Bitter W."/>
        </authorList>
    </citation>
    <scope>NUCLEOTIDE SEQUENCE</scope>
    <source>
        <strain evidence="1">Sulfur Cave</strain>
        <plasmid evidence="1">unnamed</plasmid>
    </source>
</reference>
<accession>A0ABY4QRK9</accession>
<evidence type="ECO:0000313" key="1">
    <source>
        <dbReference type="EMBL" id="UQX13529.1"/>
    </source>
</evidence>
<proteinExistence type="predicted"/>